<dbReference type="SUPFAM" id="SSF82771">
    <property type="entry name" value="GIY-YIG endonuclease"/>
    <property type="match status" value="1"/>
</dbReference>
<dbReference type="PROSITE" id="PS50164">
    <property type="entry name" value="GIY_YIG"/>
    <property type="match status" value="1"/>
</dbReference>
<proteinExistence type="inferred from homology"/>
<dbReference type="AlphaFoldDB" id="A0A1G2PV01"/>
<dbReference type="InterPro" id="IPR050190">
    <property type="entry name" value="UPF0213_domain"/>
</dbReference>
<dbReference type="InterPro" id="IPR000305">
    <property type="entry name" value="GIY-YIG_endonuc"/>
</dbReference>
<sequence length="79" mass="9334">MFYIYVIKSLSCSTRYIGSTGNIEKRLEEHNQGRVRYTKGRRPWQLIYSEKFVTLGLARKREIYLKSGQGRKFLDSVLV</sequence>
<comment type="similarity">
    <text evidence="1">Belongs to the UPF0213 family.</text>
</comment>
<evidence type="ECO:0000313" key="4">
    <source>
        <dbReference type="Proteomes" id="UP000176951"/>
    </source>
</evidence>
<protein>
    <recommendedName>
        <fullName evidence="2">GIY-YIG domain-containing protein</fullName>
    </recommendedName>
</protein>
<dbReference type="Gene3D" id="3.40.1440.10">
    <property type="entry name" value="GIY-YIG endonuclease"/>
    <property type="match status" value="1"/>
</dbReference>
<evidence type="ECO:0000313" key="3">
    <source>
        <dbReference type="EMBL" id="OHA52135.1"/>
    </source>
</evidence>
<name>A0A1G2PV01_9BACT</name>
<reference evidence="3 4" key="1">
    <citation type="journal article" date="2016" name="Nat. Commun.">
        <title>Thousands of microbial genomes shed light on interconnected biogeochemical processes in an aquifer system.</title>
        <authorList>
            <person name="Anantharaman K."/>
            <person name="Brown C.T."/>
            <person name="Hug L.A."/>
            <person name="Sharon I."/>
            <person name="Castelle C.J."/>
            <person name="Probst A.J."/>
            <person name="Thomas B.C."/>
            <person name="Singh A."/>
            <person name="Wilkins M.J."/>
            <person name="Karaoz U."/>
            <person name="Brodie E.L."/>
            <person name="Williams K.H."/>
            <person name="Hubbard S.S."/>
            <person name="Banfield J.F."/>
        </authorList>
    </citation>
    <scope>NUCLEOTIDE SEQUENCE [LARGE SCALE GENOMIC DNA]</scope>
</reference>
<dbReference type="CDD" id="cd10449">
    <property type="entry name" value="GIY-YIG_SLX1_like"/>
    <property type="match status" value="1"/>
</dbReference>
<dbReference type="Pfam" id="PF01541">
    <property type="entry name" value="GIY-YIG"/>
    <property type="match status" value="1"/>
</dbReference>
<comment type="caution">
    <text evidence="3">The sequence shown here is derived from an EMBL/GenBank/DDBJ whole genome shotgun (WGS) entry which is preliminary data.</text>
</comment>
<organism evidence="3 4">
    <name type="scientific">Candidatus Terrybacteria bacterium RIFCSPLOWO2_01_FULL_40_23</name>
    <dbReference type="NCBI Taxonomy" id="1802366"/>
    <lineage>
        <taxon>Bacteria</taxon>
        <taxon>Candidatus Terryibacteriota</taxon>
    </lineage>
</organism>
<evidence type="ECO:0000259" key="2">
    <source>
        <dbReference type="PROSITE" id="PS50164"/>
    </source>
</evidence>
<dbReference type="Proteomes" id="UP000176951">
    <property type="component" value="Unassembled WGS sequence"/>
</dbReference>
<evidence type="ECO:0000256" key="1">
    <source>
        <dbReference type="ARBA" id="ARBA00007435"/>
    </source>
</evidence>
<gene>
    <name evidence="3" type="ORF">A3A97_04460</name>
</gene>
<feature type="domain" description="GIY-YIG" evidence="2">
    <location>
        <begin position="1"/>
        <end position="75"/>
    </location>
</feature>
<accession>A0A1G2PV01</accession>
<dbReference type="EMBL" id="MHSW01000012">
    <property type="protein sequence ID" value="OHA52135.1"/>
    <property type="molecule type" value="Genomic_DNA"/>
</dbReference>
<dbReference type="PANTHER" id="PTHR34477">
    <property type="entry name" value="UPF0213 PROTEIN YHBQ"/>
    <property type="match status" value="1"/>
</dbReference>
<dbReference type="InterPro" id="IPR035901">
    <property type="entry name" value="GIY-YIG_endonuc_sf"/>
</dbReference>
<dbReference type="PANTHER" id="PTHR34477:SF1">
    <property type="entry name" value="UPF0213 PROTEIN YHBQ"/>
    <property type="match status" value="1"/>
</dbReference>